<dbReference type="Proteomes" id="UP000252519">
    <property type="component" value="Unassembled WGS sequence"/>
</dbReference>
<keyword evidence="2" id="KW-1185">Reference proteome</keyword>
<reference evidence="1 2" key="1">
    <citation type="submission" date="2014-10" db="EMBL/GenBank/DDBJ databases">
        <title>Draft genome of the hookworm Ancylostoma caninum.</title>
        <authorList>
            <person name="Mitreva M."/>
        </authorList>
    </citation>
    <scope>NUCLEOTIDE SEQUENCE [LARGE SCALE GENOMIC DNA]</scope>
    <source>
        <strain evidence="1 2">Baltimore</strain>
    </source>
</reference>
<sequence>MVSSINSVCETIESQSILTPPETLPHLRIDFGFSDTRRIPR</sequence>
<proteinExistence type="predicted"/>
<dbReference type="AlphaFoldDB" id="A0A368GTD7"/>
<dbReference type="EMBL" id="JOJR01000077">
    <property type="protein sequence ID" value="RCN46559.1"/>
    <property type="molecule type" value="Genomic_DNA"/>
</dbReference>
<accession>A0A368GTD7</accession>
<name>A0A368GTD7_ANCCA</name>
<evidence type="ECO:0000313" key="1">
    <source>
        <dbReference type="EMBL" id="RCN46559.1"/>
    </source>
</evidence>
<organism evidence="1 2">
    <name type="scientific">Ancylostoma caninum</name>
    <name type="common">Dog hookworm</name>
    <dbReference type="NCBI Taxonomy" id="29170"/>
    <lineage>
        <taxon>Eukaryota</taxon>
        <taxon>Metazoa</taxon>
        <taxon>Ecdysozoa</taxon>
        <taxon>Nematoda</taxon>
        <taxon>Chromadorea</taxon>
        <taxon>Rhabditida</taxon>
        <taxon>Rhabditina</taxon>
        <taxon>Rhabditomorpha</taxon>
        <taxon>Strongyloidea</taxon>
        <taxon>Ancylostomatidae</taxon>
        <taxon>Ancylostomatinae</taxon>
        <taxon>Ancylostoma</taxon>
    </lineage>
</organism>
<comment type="caution">
    <text evidence="1">The sequence shown here is derived from an EMBL/GenBank/DDBJ whole genome shotgun (WGS) entry which is preliminary data.</text>
</comment>
<protein>
    <submittedName>
        <fullName evidence="1">Uncharacterized protein</fullName>
    </submittedName>
</protein>
<evidence type="ECO:0000313" key="2">
    <source>
        <dbReference type="Proteomes" id="UP000252519"/>
    </source>
</evidence>
<gene>
    <name evidence="1" type="ORF">ANCCAN_07419</name>
</gene>